<dbReference type="InterPro" id="IPR007361">
    <property type="entry name" value="DUF427"/>
</dbReference>
<dbReference type="InterPro" id="IPR038694">
    <property type="entry name" value="DUF427_sf"/>
</dbReference>
<dbReference type="EMBL" id="BAAAUF010000046">
    <property type="protein sequence ID" value="GAA3058580.1"/>
    <property type="molecule type" value="Genomic_DNA"/>
</dbReference>
<dbReference type="PANTHER" id="PTHR34310:SF8">
    <property type="entry name" value="CONSERVED PROTEIN"/>
    <property type="match status" value="1"/>
</dbReference>
<proteinExistence type="predicted"/>
<evidence type="ECO:0000313" key="2">
    <source>
        <dbReference type="EMBL" id="GAA3058580.1"/>
    </source>
</evidence>
<comment type="caution">
    <text evidence="2">The sequence shown here is derived from an EMBL/GenBank/DDBJ whole genome shotgun (WGS) entry which is preliminary data.</text>
</comment>
<organism evidence="2 3">
    <name type="scientific">Streptomyces glomeratus</name>
    <dbReference type="NCBI Taxonomy" id="284452"/>
    <lineage>
        <taxon>Bacteria</taxon>
        <taxon>Bacillati</taxon>
        <taxon>Actinomycetota</taxon>
        <taxon>Actinomycetes</taxon>
        <taxon>Kitasatosporales</taxon>
        <taxon>Streptomycetaceae</taxon>
        <taxon>Streptomyces</taxon>
    </lineage>
</organism>
<keyword evidence="3" id="KW-1185">Reference proteome</keyword>
<dbReference type="RefSeq" id="WP_234519508.1">
    <property type="nucleotide sequence ID" value="NZ_BAAAUF010000046.1"/>
</dbReference>
<dbReference type="Proteomes" id="UP001501532">
    <property type="component" value="Unassembled WGS sequence"/>
</dbReference>
<feature type="domain" description="DUF427" evidence="1">
    <location>
        <begin position="19"/>
        <end position="113"/>
    </location>
</feature>
<accession>A0ABP6LXT9</accession>
<protein>
    <submittedName>
        <fullName evidence="2">DUF427 domain-containing protein</fullName>
    </submittedName>
</protein>
<reference evidence="3" key="1">
    <citation type="journal article" date="2019" name="Int. J. Syst. Evol. Microbiol.">
        <title>The Global Catalogue of Microorganisms (GCM) 10K type strain sequencing project: providing services to taxonomists for standard genome sequencing and annotation.</title>
        <authorList>
            <consortium name="The Broad Institute Genomics Platform"/>
            <consortium name="The Broad Institute Genome Sequencing Center for Infectious Disease"/>
            <person name="Wu L."/>
            <person name="Ma J."/>
        </authorList>
    </citation>
    <scope>NUCLEOTIDE SEQUENCE [LARGE SCALE GENOMIC DNA]</scope>
    <source>
        <strain evidence="3">JCM 9091</strain>
    </source>
</reference>
<evidence type="ECO:0000259" key="1">
    <source>
        <dbReference type="Pfam" id="PF04248"/>
    </source>
</evidence>
<gene>
    <name evidence="2" type="ORF">GCM10010448_47470</name>
</gene>
<name>A0ABP6LXT9_9ACTN</name>
<dbReference type="Gene3D" id="2.170.150.40">
    <property type="entry name" value="Domain of unknown function (DUF427)"/>
    <property type="match status" value="1"/>
</dbReference>
<evidence type="ECO:0000313" key="3">
    <source>
        <dbReference type="Proteomes" id="UP001501532"/>
    </source>
</evidence>
<dbReference type="Pfam" id="PF04248">
    <property type="entry name" value="NTP_transf_9"/>
    <property type="match status" value="1"/>
</dbReference>
<dbReference type="PANTHER" id="PTHR34310">
    <property type="entry name" value="DUF427 DOMAIN PROTEIN (AFU_ORTHOLOGUE AFUA_3G02220)"/>
    <property type="match status" value="1"/>
</dbReference>
<sequence length="130" mass="14189">MPKAEPGHRVVAVRSAQTVRVTIDGRPVSSSTRPVLVHETGLPVRYYLPPQDVDLTLFEPSDTRTTCPYKGEATYWSFHGGDGTAPVRTDVAWAYPDPIDSVPEIKGYLSFYDDVAEIEVTGDAPEAPAV</sequence>